<proteinExistence type="predicted"/>
<keyword evidence="1" id="KW-0812">Transmembrane</keyword>
<protein>
    <submittedName>
        <fullName evidence="2">Uncharacterized membrane protein</fullName>
    </submittedName>
</protein>
<keyword evidence="1" id="KW-0472">Membrane</keyword>
<evidence type="ECO:0000313" key="2">
    <source>
        <dbReference type="EMBL" id="SFF34171.1"/>
    </source>
</evidence>
<name>A0A1I2I0W7_9MICO</name>
<evidence type="ECO:0000256" key="1">
    <source>
        <dbReference type="SAM" id="Phobius"/>
    </source>
</evidence>
<organism evidence="2 3">
    <name type="scientific">Flavimobilis marinus</name>
    <dbReference type="NCBI Taxonomy" id="285351"/>
    <lineage>
        <taxon>Bacteria</taxon>
        <taxon>Bacillati</taxon>
        <taxon>Actinomycetota</taxon>
        <taxon>Actinomycetes</taxon>
        <taxon>Micrococcales</taxon>
        <taxon>Jonesiaceae</taxon>
        <taxon>Flavimobilis</taxon>
    </lineage>
</organism>
<dbReference type="Pfam" id="PF22564">
    <property type="entry name" value="HAAS"/>
    <property type="match status" value="1"/>
</dbReference>
<feature type="transmembrane region" description="Helical" evidence="1">
    <location>
        <begin position="94"/>
        <end position="123"/>
    </location>
</feature>
<dbReference type="STRING" id="285351.SAMN04488035_2587"/>
<reference evidence="3" key="1">
    <citation type="submission" date="2016-10" db="EMBL/GenBank/DDBJ databases">
        <authorList>
            <person name="Varghese N."/>
            <person name="Submissions S."/>
        </authorList>
    </citation>
    <scope>NUCLEOTIDE SEQUENCE [LARGE SCALE GENOMIC DNA]</scope>
    <source>
        <strain evidence="3">DSM 19083</strain>
    </source>
</reference>
<dbReference type="AlphaFoldDB" id="A0A1I2I0W7"/>
<sequence>MTTTRTAMNKHPLVEAYLADLDRALRGSDPRERAETLASITEHLDEALGNAPSTDAVRQVLAELGPVDAIAASTTPAEPHHAAQPPRWLPALSLAMAGASLALLLLNPFIALPLALAALVMGIVQLRSDASSRPLTWAAVAVSTATILGAVILAILLLSVSQDDDPVPSPRESVQQR</sequence>
<feature type="transmembrane region" description="Helical" evidence="1">
    <location>
        <begin position="135"/>
        <end position="160"/>
    </location>
</feature>
<dbReference type="Proteomes" id="UP000198520">
    <property type="component" value="Unassembled WGS sequence"/>
</dbReference>
<keyword evidence="3" id="KW-1185">Reference proteome</keyword>
<gene>
    <name evidence="2" type="ORF">SAMN04488035_2587</name>
</gene>
<dbReference type="EMBL" id="FONZ01000005">
    <property type="protein sequence ID" value="SFF34171.1"/>
    <property type="molecule type" value="Genomic_DNA"/>
</dbReference>
<evidence type="ECO:0000313" key="3">
    <source>
        <dbReference type="Proteomes" id="UP000198520"/>
    </source>
</evidence>
<dbReference type="RefSeq" id="WP_093379541.1">
    <property type="nucleotide sequence ID" value="NZ_BNAN01000001.1"/>
</dbReference>
<keyword evidence="1" id="KW-1133">Transmembrane helix</keyword>
<accession>A0A1I2I0W7</accession>
<dbReference type="OrthoDB" id="4939178at2"/>